<reference evidence="2" key="2">
    <citation type="submission" date="2022-10" db="EMBL/GenBank/DDBJ databases">
        <authorList>
            <person name="Trinh H.N."/>
        </authorList>
    </citation>
    <scope>NUCLEOTIDE SEQUENCE</scope>
    <source>
        <strain evidence="2">RN2-1</strain>
    </source>
</reference>
<keyword evidence="1" id="KW-0479">Metal-binding</keyword>
<comment type="caution">
    <text evidence="2">The sequence shown here is derived from an EMBL/GenBank/DDBJ whole genome shotgun (WGS) entry which is preliminary data.</text>
</comment>
<dbReference type="SUPFAM" id="SSF158745">
    <property type="entry name" value="LanC-like"/>
    <property type="match status" value="1"/>
</dbReference>
<keyword evidence="3" id="KW-1185">Reference proteome</keyword>
<name>A0AA42CE39_9PROT</name>
<dbReference type="PRINTS" id="PR01950">
    <property type="entry name" value="LANCSUPER"/>
</dbReference>
<dbReference type="GO" id="GO:0031179">
    <property type="term" value="P:peptide modification"/>
    <property type="evidence" value="ECO:0007669"/>
    <property type="project" value="InterPro"/>
</dbReference>
<sequence length="459" mass="47982">MRLEAPGLADLTAPRLAWAPALPPELVARAASVAGEVAERLRDHHRVAQAIAAAATQSAFPRAIGWQPVALAQGDAGLALTCAGLDACFPDSGWDRIGHVCLAAAADGAERVTAVPAGLFGGLAGFAFAGLSLSRGTSRYRRLLSTLDDVLLPQVAAQAEGVDRLTDGGVAFSEFDVISGLTGVGAYLLCRVGDPRAAASLETVLRALTALAQDTGGRPRWWTPADLLGDEDMSARHPYGNLNCGLAHGIPGPLALMALALSRGVAVPGQEDAIDRIAEWLALHRADDAWGVNWPYAVPFAADGAPDYAGAAGEPSRAGWCYGAPGVARALWLAGVARGRPEWRSLAIEAMQAVYHRPVAVRHIDSPTFCHGVAGLLQVTLRFAHDTGRPLFAEAAAELTEQLLSAYEPDSLLGYRSWEPGGTRVDQPGLLDGAPGVLLALLAASTDVEPAWDRAFMLS</sequence>
<keyword evidence="1" id="KW-0862">Zinc</keyword>
<dbReference type="PRINTS" id="PR01955">
    <property type="entry name" value="LANCFRANKIA"/>
</dbReference>
<feature type="binding site" evidence="1">
    <location>
        <position position="371"/>
    </location>
    <ligand>
        <name>Zn(2+)</name>
        <dbReference type="ChEBI" id="CHEBI:29105"/>
    </ligand>
</feature>
<evidence type="ECO:0000313" key="2">
    <source>
        <dbReference type="EMBL" id="MCW3474784.1"/>
    </source>
</evidence>
<dbReference type="GO" id="GO:0046872">
    <property type="term" value="F:metal ion binding"/>
    <property type="evidence" value="ECO:0007669"/>
    <property type="project" value="UniProtKB-KW"/>
</dbReference>
<feature type="binding site" evidence="1">
    <location>
        <position position="370"/>
    </location>
    <ligand>
        <name>Zn(2+)</name>
        <dbReference type="ChEBI" id="CHEBI:29105"/>
    </ligand>
</feature>
<reference evidence="2" key="1">
    <citation type="submission" date="2022-09" db="EMBL/GenBank/DDBJ databases">
        <title>Rhodovastum sp. nov. RN2-1 isolated from soil in Seongnam, South Korea.</title>
        <authorList>
            <person name="Le N.T."/>
        </authorList>
    </citation>
    <scope>NUCLEOTIDE SEQUENCE</scope>
    <source>
        <strain evidence="2">RN2-1</strain>
    </source>
</reference>
<protein>
    <submittedName>
        <fullName evidence="2">Lanthionine synthetase C family protein</fullName>
    </submittedName>
</protein>
<feature type="binding site" evidence="1">
    <location>
        <position position="321"/>
    </location>
    <ligand>
        <name>Zn(2+)</name>
        <dbReference type="ChEBI" id="CHEBI:29105"/>
    </ligand>
</feature>
<dbReference type="AlphaFoldDB" id="A0AA42CE39"/>
<gene>
    <name evidence="2" type="ORF">OL599_09325</name>
</gene>
<organism evidence="2 3">
    <name type="scientific">Limobrevibacterium gyesilva</name>
    <dbReference type="NCBI Taxonomy" id="2991712"/>
    <lineage>
        <taxon>Bacteria</taxon>
        <taxon>Pseudomonadati</taxon>
        <taxon>Pseudomonadota</taxon>
        <taxon>Alphaproteobacteria</taxon>
        <taxon>Acetobacterales</taxon>
        <taxon>Acetobacteraceae</taxon>
        <taxon>Limobrevibacterium</taxon>
    </lineage>
</organism>
<dbReference type="CDD" id="cd04793">
    <property type="entry name" value="LanC"/>
    <property type="match status" value="1"/>
</dbReference>
<dbReference type="Proteomes" id="UP001165679">
    <property type="component" value="Unassembled WGS sequence"/>
</dbReference>
<dbReference type="InterPro" id="IPR033889">
    <property type="entry name" value="LanC"/>
</dbReference>
<accession>A0AA42CE39</accession>
<proteinExistence type="predicted"/>
<dbReference type="RefSeq" id="WP_264713438.1">
    <property type="nucleotide sequence ID" value="NZ_JAPDNT010000005.1"/>
</dbReference>
<dbReference type="SMART" id="SM01260">
    <property type="entry name" value="LANC_like"/>
    <property type="match status" value="1"/>
</dbReference>
<dbReference type="Pfam" id="PF05147">
    <property type="entry name" value="LANC_like"/>
    <property type="match status" value="1"/>
</dbReference>
<dbReference type="Gene3D" id="1.50.10.20">
    <property type="match status" value="1"/>
</dbReference>
<evidence type="ECO:0000313" key="3">
    <source>
        <dbReference type="Proteomes" id="UP001165679"/>
    </source>
</evidence>
<dbReference type="InterPro" id="IPR007822">
    <property type="entry name" value="LANC-like"/>
</dbReference>
<evidence type="ECO:0000256" key="1">
    <source>
        <dbReference type="PIRSR" id="PIRSR607822-1"/>
    </source>
</evidence>
<dbReference type="EMBL" id="JAPDNT010000005">
    <property type="protein sequence ID" value="MCW3474784.1"/>
    <property type="molecule type" value="Genomic_DNA"/>
</dbReference>